<reference evidence="6" key="1">
    <citation type="submission" date="2022-06" db="EMBL/GenBank/DDBJ databases">
        <title>Genomic Encyclopedia of Archaeal and Bacterial Type Strains, Phase II (KMG-II): from individual species to whole genera.</title>
        <authorList>
            <person name="Goeker M."/>
        </authorList>
    </citation>
    <scope>NUCLEOTIDE SEQUENCE</scope>
    <source>
        <strain evidence="6">DSM 43935</strain>
    </source>
</reference>
<dbReference type="PANTHER" id="PTHR30055">
    <property type="entry name" value="HTH-TYPE TRANSCRIPTIONAL REGULATOR RUTR"/>
    <property type="match status" value="1"/>
</dbReference>
<dbReference type="InterPro" id="IPR009057">
    <property type="entry name" value="Homeodomain-like_sf"/>
</dbReference>
<dbReference type="Proteomes" id="UP001206128">
    <property type="component" value="Unassembled WGS sequence"/>
</dbReference>
<dbReference type="Gene3D" id="1.10.357.10">
    <property type="entry name" value="Tetracycline Repressor, domain 2"/>
    <property type="match status" value="1"/>
</dbReference>
<feature type="domain" description="HTH tetR-type" evidence="5">
    <location>
        <begin position="4"/>
        <end position="63"/>
    </location>
</feature>
<sequence length="208" mass="22059">MSPEQRREMIVRAALPLVAEYGASVTTAQVARAAGIGEATIFRAFTDKDSLLAACMAEAMRPDHVVRELASVSLDQPLAARLLDAADALSAFLARMGAIAGALHASGHLTRAPERGAERKPPRAAERDASLAAIQDALAELFEPDRASLRLPPERLADVFGMLMMSAGRMRSEISDQGAVSTRELVDLFLHGAVTDGGVDTSAVPEDR</sequence>
<gene>
    <name evidence="6" type="ORF">LX83_001196</name>
</gene>
<evidence type="ECO:0000259" key="5">
    <source>
        <dbReference type="PROSITE" id="PS50977"/>
    </source>
</evidence>
<evidence type="ECO:0000313" key="6">
    <source>
        <dbReference type="EMBL" id="MCP2164356.1"/>
    </source>
</evidence>
<dbReference type="GO" id="GO:0000976">
    <property type="term" value="F:transcription cis-regulatory region binding"/>
    <property type="evidence" value="ECO:0007669"/>
    <property type="project" value="TreeGrafter"/>
</dbReference>
<evidence type="ECO:0000256" key="4">
    <source>
        <dbReference type="PROSITE-ProRule" id="PRU00335"/>
    </source>
</evidence>
<keyword evidence="1" id="KW-0805">Transcription regulation</keyword>
<dbReference type="EMBL" id="JAMTCK010000003">
    <property type="protein sequence ID" value="MCP2164356.1"/>
    <property type="molecule type" value="Genomic_DNA"/>
</dbReference>
<comment type="caution">
    <text evidence="6">The sequence shown here is derived from an EMBL/GenBank/DDBJ whole genome shotgun (WGS) entry which is preliminary data.</text>
</comment>
<dbReference type="InterPro" id="IPR050109">
    <property type="entry name" value="HTH-type_TetR-like_transc_reg"/>
</dbReference>
<evidence type="ECO:0000256" key="2">
    <source>
        <dbReference type="ARBA" id="ARBA00023125"/>
    </source>
</evidence>
<evidence type="ECO:0000256" key="1">
    <source>
        <dbReference type="ARBA" id="ARBA00023015"/>
    </source>
</evidence>
<dbReference type="PROSITE" id="PS50977">
    <property type="entry name" value="HTH_TETR_2"/>
    <property type="match status" value="1"/>
</dbReference>
<dbReference type="GO" id="GO:0003700">
    <property type="term" value="F:DNA-binding transcription factor activity"/>
    <property type="evidence" value="ECO:0007669"/>
    <property type="project" value="TreeGrafter"/>
</dbReference>
<protein>
    <submittedName>
        <fullName evidence="6">Transcriptional regulator, TetR family</fullName>
    </submittedName>
</protein>
<feature type="DNA-binding region" description="H-T-H motif" evidence="4">
    <location>
        <begin position="26"/>
        <end position="45"/>
    </location>
</feature>
<evidence type="ECO:0000313" key="7">
    <source>
        <dbReference type="Proteomes" id="UP001206128"/>
    </source>
</evidence>
<dbReference type="InterPro" id="IPR001647">
    <property type="entry name" value="HTH_TetR"/>
</dbReference>
<dbReference type="AlphaFoldDB" id="A0AAE3G9W5"/>
<dbReference type="PRINTS" id="PR00455">
    <property type="entry name" value="HTHTETR"/>
</dbReference>
<dbReference type="RefSeq" id="WP_253767953.1">
    <property type="nucleotide sequence ID" value="NZ_JAMTCK010000003.1"/>
</dbReference>
<keyword evidence="2 4" id="KW-0238">DNA-binding</keyword>
<dbReference type="SUPFAM" id="SSF46689">
    <property type="entry name" value="Homeodomain-like"/>
    <property type="match status" value="1"/>
</dbReference>
<name>A0AAE3G9W5_9PSEU</name>
<keyword evidence="7" id="KW-1185">Reference proteome</keyword>
<keyword evidence="3" id="KW-0804">Transcription</keyword>
<proteinExistence type="predicted"/>
<evidence type="ECO:0000256" key="3">
    <source>
        <dbReference type="ARBA" id="ARBA00023163"/>
    </source>
</evidence>
<dbReference type="Pfam" id="PF00440">
    <property type="entry name" value="TetR_N"/>
    <property type="match status" value="1"/>
</dbReference>
<organism evidence="6 7">
    <name type="scientific">Goodfellowiella coeruleoviolacea</name>
    <dbReference type="NCBI Taxonomy" id="334858"/>
    <lineage>
        <taxon>Bacteria</taxon>
        <taxon>Bacillati</taxon>
        <taxon>Actinomycetota</taxon>
        <taxon>Actinomycetes</taxon>
        <taxon>Pseudonocardiales</taxon>
        <taxon>Pseudonocardiaceae</taxon>
        <taxon>Goodfellowiella</taxon>
    </lineage>
</organism>
<accession>A0AAE3G9W5</accession>
<dbReference type="PANTHER" id="PTHR30055:SF234">
    <property type="entry name" value="HTH-TYPE TRANSCRIPTIONAL REGULATOR BETI"/>
    <property type="match status" value="1"/>
</dbReference>